<keyword evidence="6" id="KW-1185">Reference proteome</keyword>
<dbReference type="NCBIfam" id="NF007161">
    <property type="entry name" value="PRK09599.1"/>
    <property type="match status" value="1"/>
</dbReference>
<evidence type="ECO:0000256" key="2">
    <source>
        <dbReference type="ARBA" id="ARBA00023002"/>
    </source>
</evidence>
<dbReference type="InterPro" id="IPR006183">
    <property type="entry name" value="Pgluconate_DH"/>
</dbReference>
<comment type="caution">
    <text evidence="5">The sequence shown here is derived from an EMBL/GenBank/DDBJ whole genome shotgun (WGS) entry which is preliminary data.</text>
</comment>
<dbReference type="SUPFAM" id="SSF48179">
    <property type="entry name" value="6-phosphogluconate dehydrogenase C-terminal domain-like"/>
    <property type="match status" value="1"/>
</dbReference>
<dbReference type="SUPFAM" id="SSF51735">
    <property type="entry name" value="NAD(P)-binding Rossmann-fold domains"/>
    <property type="match status" value="1"/>
</dbReference>
<dbReference type="STRING" id="1453497.AT15_05330"/>
<feature type="domain" description="6-phosphogluconate dehydrogenase C-terminal" evidence="4">
    <location>
        <begin position="167"/>
        <end position="302"/>
    </location>
</feature>
<keyword evidence="2" id="KW-0560">Oxidoreductase</keyword>
<evidence type="ECO:0000259" key="4">
    <source>
        <dbReference type="SMART" id="SM01350"/>
    </source>
</evidence>
<dbReference type="PRINTS" id="PR00076">
    <property type="entry name" value="6PGDHDRGNASE"/>
</dbReference>
<dbReference type="GO" id="GO:0004616">
    <property type="term" value="F:phosphogluconate dehydrogenase (decarboxylating) activity"/>
    <property type="evidence" value="ECO:0007669"/>
    <property type="project" value="InterPro"/>
</dbReference>
<evidence type="ECO:0000256" key="1">
    <source>
        <dbReference type="ARBA" id="ARBA00008419"/>
    </source>
</evidence>
<dbReference type="GO" id="GO:0019521">
    <property type="term" value="P:D-gluconate metabolic process"/>
    <property type="evidence" value="ECO:0007669"/>
    <property type="project" value="UniProtKB-KW"/>
</dbReference>
<dbReference type="GO" id="GO:0050661">
    <property type="term" value="F:NADP binding"/>
    <property type="evidence" value="ECO:0007669"/>
    <property type="project" value="InterPro"/>
</dbReference>
<keyword evidence="3" id="KW-0311">Gluconate utilization</keyword>
<dbReference type="Proteomes" id="UP000077339">
    <property type="component" value="Unassembled WGS sequence"/>
</dbReference>
<protein>
    <recommendedName>
        <fullName evidence="4">6-phosphogluconate dehydrogenase C-terminal domain-containing protein</fullName>
    </recommendedName>
</protein>
<dbReference type="Pfam" id="PF00393">
    <property type="entry name" value="6PGD"/>
    <property type="match status" value="1"/>
</dbReference>
<organism evidence="5 6">
    <name type="scientific">Kosmotoga arenicorallina S304</name>
    <dbReference type="NCBI Taxonomy" id="1453497"/>
    <lineage>
        <taxon>Bacteria</taxon>
        <taxon>Thermotogati</taxon>
        <taxon>Thermotogota</taxon>
        <taxon>Thermotogae</taxon>
        <taxon>Kosmotogales</taxon>
        <taxon>Kosmotogaceae</taxon>
        <taxon>Kosmotoga</taxon>
    </lineage>
</organism>
<dbReference type="OrthoDB" id="9804542at2"/>
<dbReference type="InterPro" id="IPR002204">
    <property type="entry name" value="3-OH-isobutyrate_DH-rel_CS"/>
</dbReference>
<evidence type="ECO:0000256" key="3">
    <source>
        <dbReference type="ARBA" id="ARBA00023064"/>
    </source>
</evidence>
<dbReference type="GO" id="GO:0016054">
    <property type="term" value="P:organic acid catabolic process"/>
    <property type="evidence" value="ECO:0007669"/>
    <property type="project" value="UniProtKB-ARBA"/>
</dbReference>
<comment type="similarity">
    <text evidence="1">Belongs to the 6-phosphogluconate dehydrogenase family.</text>
</comment>
<dbReference type="InterPro" id="IPR006114">
    <property type="entry name" value="6PGDH_C"/>
</dbReference>
<dbReference type="SMART" id="SM01350">
    <property type="entry name" value="6PGD"/>
    <property type="match status" value="1"/>
</dbReference>
<dbReference type="GO" id="GO:0006098">
    <property type="term" value="P:pentose-phosphate shunt"/>
    <property type="evidence" value="ECO:0007669"/>
    <property type="project" value="InterPro"/>
</dbReference>
<proteinExistence type="inferred from homology"/>
<dbReference type="AlphaFoldDB" id="A0A176JUJ1"/>
<accession>A0A176JUJ1</accession>
<evidence type="ECO:0000313" key="6">
    <source>
        <dbReference type="Proteomes" id="UP000077339"/>
    </source>
</evidence>
<dbReference type="PATRIC" id="fig|1453497.3.peg.1059"/>
<dbReference type="InterPro" id="IPR036291">
    <property type="entry name" value="NAD(P)-bd_dom_sf"/>
</dbReference>
<gene>
    <name evidence="5" type="ORF">AT15_05330</name>
</gene>
<reference evidence="5 6" key="1">
    <citation type="submission" date="2014-02" db="EMBL/GenBank/DDBJ databases">
        <title>Kosmotoga genome sequencing.</title>
        <authorList>
            <person name="Pollo S.M."/>
            <person name="Charchuk R."/>
            <person name="Nesbo C.L."/>
        </authorList>
    </citation>
    <scope>NUCLEOTIDE SEQUENCE [LARGE SCALE GENOMIC DNA]</scope>
    <source>
        <strain evidence="5 6">S304</strain>
    </source>
</reference>
<dbReference type="InterPro" id="IPR008927">
    <property type="entry name" value="6-PGluconate_DH-like_C_sf"/>
</dbReference>
<dbReference type="Gene3D" id="3.40.50.720">
    <property type="entry name" value="NAD(P)-binding Rossmann-like Domain"/>
    <property type="match status" value="1"/>
</dbReference>
<dbReference type="EMBL" id="JFHK01000029">
    <property type="protein sequence ID" value="OAA27114.1"/>
    <property type="molecule type" value="Genomic_DNA"/>
</dbReference>
<dbReference type="Pfam" id="PF03446">
    <property type="entry name" value="NAD_binding_2"/>
    <property type="match status" value="1"/>
</dbReference>
<dbReference type="InterPro" id="IPR013328">
    <property type="entry name" value="6PGD_dom2"/>
</dbReference>
<dbReference type="Gene3D" id="1.10.1040.10">
    <property type="entry name" value="N-(1-d-carboxylethyl)-l-norvaline Dehydrogenase, domain 2"/>
    <property type="match status" value="1"/>
</dbReference>
<dbReference type="PANTHER" id="PTHR11811">
    <property type="entry name" value="6-PHOSPHOGLUCONATE DEHYDROGENASE"/>
    <property type="match status" value="1"/>
</dbReference>
<evidence type="ECO:0000313" key="5">
    <source>
        <dbReference type="EMBL" id="OAA27114.1"/>
    </source>
</evidence>
<dbReference type="PROSITE" id="PS00895">
    <property type="entry name" value="3_HYDROXYISOBUT_DH"/>
    <property type="match status" value="1"/>
</dbReference>
<dbReference type="RefSeq" id="WP_068349068.1">
    <property type="nucleotide sequence ID" value="NZ_JFHK01000029.1"/>
</dbReference>
<sequence length="302" mass="33503">MRIGIIGLGKMGFNMSLRLKKHGIEVVAYDSDSKACERAKASQIDTKRSIEEVLYSIGKPKIVLSVVPSGKATNEVLNELFEKMDPEDIVVDCGNSHYKESIEWGEKFAKKGVRFVDAGVSGGIHGLKNGYCIMAGGDKSAVDYLKPVFLALTCEKGFVYTGGYGRGHYVKMVHNAIEYAMMEALAEGAQLLHEGPFEDLNTLEIYEAWNHGSIVSSFLLEMLLESESNKKDLEDTLPCVPDSGEGRWAAETAIEYKIPAFGIIQSLLIRFLSQKEEPLFLKLLALQRNKFGGHEVKRKTKE</sequence>
<name>A0A176JUJ1_9BACT</name>
<dbReference type="InterPro" id="IPR006115">
    <property type="entry name" value="6PGDH_NADP-bd"/>
</dbReference>